<organism evidence="3 4">
    <name type="scientific">Candidatus Sungiibacteriota bacterium</name>
    <dbReference type="NCBI Taxonomy" id="2750080"/>
    <lineage>
        <taxon>Bacteria</taxon>
        <taxon>Candidatus Sungiibacteriota</taxon>
    </lineage>
</organism>
<name>A0A931YD52_9BACT</name>
<accession>A0A931YD52</accession>
<evidence type="ECO:0000256" key="1">
    <source>
        <dbReference type="SAM" id="MobiDB-lite"/>
    </source>
</evidence>
<feature type="region of interest" description="Disordered" evidence="1">
    <location>
        <begin position="2431"/>
        <end position="2506"/>
    </location>
</feature>
<comment type="caution">
    <text evidence="3">The sequence shown here is derived from an EMBL/GenBank/DDBJ whole genome shotgun (WGS) entry which is preliminary data.</text>
</comment>
<proteinExistence type="predicted"/>
<dbReference type="Proteomes" id="UP000709672">
    <property type="component" value="Unassembled WGS sequence"/>
</dbReference>
<evidence type="ECO:0000313" key="3">
    <source>
        <dbReference type="EMBL" id="MBI2465715.1"/>
    </source>
</evidence>
<gene>
    <name evidence="3" type="ORF">HYV66_00600</name>
</gene>
<dbReference type="Pfam" id="PF13884">
    <property type="entry name" value="Peptidase_S74"/>
    <property type="match status" value="1"/>
</dbReference>
<evidence type="ECO:0000259" key="2">
    <source>
        <dbReference type="PROSITE" id="PS51688"/>
    </source>
</evidence>
<reference evidence="3" key="1">
    <citation type="submission" date="2020-07" db="EMBL/GenBank/DDBJ databases">
        <title>Huge and variable diversity of episymbiotic CPR bacteria and DPANN archaea in groundwater ecosystems.</title>
        <authorList>
            <person name="He C.Y."/>
            <person name="Keren R."/>
            <person name="Whittaker M."/>
            <person name="Farag I.F."/>
            <person name="Doudna J."/>
            <person name="Cate J.H.D."/>
            <person name="Banfield J.F."/>
        </authorList>
    </citation>
    <scope>NUCLEOTIDE SEQUENCE</scope>
    <source>
        <strain evidence="3">NC_groundwater_418_Ag_B-0.1um_45_10</strain>
    </source>
</reference>
<feature type="compositionally biased region" description="Low complexity" evidence="1">
    <location>
        <begin position="2446"/>
        <end position="2461"/>
    </location>
</feature>
<sequence>MPKKADFILISQIARETPYSAEYLGLLVRKGKISGKKFGRNWSISRSALAEYLAEHRAVVSSLLSPPFTPLAVLASMPEMGAMGEKGKEENLAAEVKKELDALEEIYKHREAPEIPNDKIQITNKFQNSNEQILNEETSPISPIGPIGPIANKQKFSFPSLRQGFAGQAKFSEMGIKGEMGKKERGLLQWAETALVSILVLAFVLGGFNLKFANALYGAVKEFIQDATTLQGHTPGTHANDILLLDKEGKISIYGHIETQGQFRSYVKDGIAPIVVDSKTTVENLSADYLDNLSAQEFTLQFVTKNGPVTYDNVKLEGGAEIGSLLKVKAPAQFLDYISVAKNLSVGESVSVGKDLVVNGISTLAGKVQALAGILIAGRVDVKGDIDATGFIAAQRGQIKEGGLSVSGNTQLNTLGVTGGASMSDLGISGNFSVAGKEISLGDSGADKMTVTASSTFKGPFEVVGYEAKFGRGLEVLANGLTVAGVSSITGNLTVTGDTTITGNLALGGSSSGGTGLGIGTSTPGAALGVKGAGLFEGFVSADYFTSTSSLTSWIMGQFGIGTTTPGSQLAVKGAGLYEGFVSADYFTSTSTNTSWLMGQMGIGTTTPGAQMGINGAGLFEGFVSADYFTSTSTNSSWLLGRLGIGTTTPGNFLDVNGSGNFDSLYVQATSTVSSLIATSTLEVRGQSGNDFVVTDGNVGVGTSTPGASFSSANPILVGGTGTSTVEDSLHVKNYLRIGAASGYIADNYIQFTSVSSIDVSDTSLNIDSDTLYIDAANNRIGLGRTSPDNLLDVMGSGQFSNDLSVIGGDLNLGGASGVGKATSTLTSLGGRLAIYDNAQASTTPGAIFSIHGSTTTPMFLLNNTSTGDLMLLQRSGITAFMIGNGDNVGIGTSTPGTRLAVRGDSDIKGNEYVQGTSTMSSLIATSTLEVRSTAYTGGSLFNTFKEKIGMGTSTPGSLLAVHGAGNIGELTVEGPFKASYITATSTTNNTFSGALDVTESATSTFTGGVNVSTTGGLSSATGLTITGGDILSSGKLTLTGASTSTAPQLNVSTILTTPILDVSTIIKNSGTATSTFAGGLSVATGGLLVSGGGINVDVGDVNIDQKLVVNGNVGIGTTEPSVPLEVNGAYVGSGFGQLRINGNNGTDHAYLSLNAATAKEAGIAFHKAGTINWGIWDSATSNDLTFFDYNGTPGTRMIIKSGGNVGIGRTGPSQLLDVMGSAQFSNDLSVIGGDLNLGGASGVGKATSTLTSLGGRLAIYDNSQASTSPGAILSIHANTTTPAFLLNQAGAGDLMEVQDNGTTVFKVQDGGNVGIGTTRPSLSSVANAPVLSIVTGTSGQTLAGLELAGNSQATVADESIAAILFLDQRSTDSTKRRAQIVASEVSNDAKAGRLEFWTHNGTSLTQQVTIDSSGNVGIGRTGPSQLLDVMGSAQFSNDLSVIGGDLNLGGASGVGKATSTLTSLGGRLAIYDNSQASTSPGAIFSIHANTTTPAFLLNQAGAGDLMEVQDNGTTVFKVQDGGNVGIGTTAPGAKLDITIPSLSTTQAGLQLGIPFTAIDQNSSAIFLSGVQNNNQTATIGFGNSASTDTNAAIAFNSVSGWRSNIDFYVNNAGAIKTMAQVLTAGPAMRIQNDGNVGIGRTGPSQLLDVMGSGQFSNDLSVIGGDLNLGGASGVGKATSTLTSLGGRLAIYDNSQASTSPGAILSIHANTTTPAFLLNQAGAGDLMEVQDNGTTVFKVQDGGNVGIGTTGPTNALEIVRSSGNTILAISNSAGGAEAQMSLTNTGTADNSISRFIATVQSGATAGSDPFIDFSVSGGDRYVVGIDNSDSDKFGIWENSNPGTNPRLIIDTSGNVGIGTTEPVSTLNIQSASPYVIAGQSQDGVTSGMNLGLFGGHSNDGSTNSKGGIGYVGWIAEQTYNTGYTPSAMVFYTHPDVANNNTALGAATEKMRITSGGKVGIGDADPTEATLVVGAAGAGDIYATFATANTEALCWDASGASLITDCTSLSQYKENVANLSLGGLDTVMRLTPREYDWIGKEAGIKHDLGFVAEEVNAVNPLLASYNYDENGVLVLNGVKYDRMTALLAKAIQDIGYRISLTSAPTTTPSIMVDASGNVGIGSTTPSYKLAVAGDVAATSFINISTRTAKKDIEYLDSEDEGSVLDKIKSTRVATYNYISDANIQMNANDTNSMVEVLSIDGKGVDIYKLSSFILAGVKAQQVQIDALTSRVSALEGAAPIGPIGPISPISPISPITTALKAVVSVAKATLATIASAMGDWANAVLADSTQLKTASEDSENVNYELNGVTSGREEIIASGSATLQAIQGLTSEGGQTLAGVKVRFDESFTSIISETEPIKVIVTPTTRLNGALYVHAKTRFGFEVREINAYDEGGMFDWMVVARKKGGEENGGNGTQGDEMAPAAQEIPVSSEPITPVETPSPPSEPISPVEIPVEPVPTEEVIPPPAEEPAPPVEEPVTPPVDSETSPPPVEEPAPPAEEPVTPPAP</sequence>
<feature type="domain" description="Peptidase S74" evidence="2">
    <location>
        <begin position="2007"/>
        <end position="2230"/>
    </location>
</feature>
<dbReference type="PROSITE" id="PS51688">
    <property type="entry name" value="ICA"/>
    <property type="match status" value="1"/>
</dbReference>
<dbReference type="InterPro" id="IPR030392">
    <property type="entry name" value="S74_ICA"/>
</dbReference>
<feature type="compositionally biased region" description="Pro residues" evidence="1">
    <location>
        <begin position="2462"/>
        <end position="2479"/>
    </location>
</feature>
<dbReference type="EMBL" id="JACPHQ010000006">
    <property type="protein sequence ID" value="MBI2465715.1"/>
    <property type="molecule type" value="Genomic_DNA"/>
</dbReference>
<evidence type="ECO:0000313" key="4">
    <source>
        <dbReference type="Proteomes" id="UP000709672"/>
    </source>
</evidence>
<feature type="compositionally biased region" description="Pro residues" evidence="1">
    <location>
        <begin position="2486"/>
        <end position="2506"/>
    </location>
</feature>
<protein>
    <submittedName>
        <fullName evidence="3">Tail fiber domain-containing protein</fullName>
    </submittedName>
</protein>